<dbReference type="Gene3D" id="3.90.550.10">
    <property type="entry name" value="Spore Coat Polysaccharide Biosynthesis Protein SpsA, Chain A"/>
    <property type="match status" value="1"/>
</dbReference>
<accession>A0A1G7LZV6</accession>
<evidence type="ECO:0000259" key="3">
    <source>
        <dbReference type="Pfam" id="PF00535"/>
    </source>
</evidence>
<keyword evidence="4" id="KW-0808">Transferase</keyword>
<evidence type="ECO:0000256" key="1">
    <source>
        <dbReference type="SAM" id="MobiDB-lite"/>
    </source>
</evidence>
<dbReference type="Pfam" id="PF00535">
    <property type="entry name" value="Glycos_transf_2"/>
    <property type="match status" value="1"/>
</dbReference>
<gene>
    <name evidence="4" type="ORF">SAMN05660662_2602</name>
</gene>
<name>A0A1G7LZV6_9ACTN</name>
<dbReference type="OrthoDB" id="9806525at2"/>
<dbReference type="STRING" id="1550231.SAMN05660662_2602"/>
<evidence type="ECO:0000313" key="4">
    <source>
        <dbReference type="EMBL" id="SDF55037.1"/>
    </source>
</evidence>
<dbReference type="SUPFAM" id="SSF53448">
    <property type="entry name" value="Nucleotide-diphospho-sugar transferases"/>
    <property type="match status" value="1"/>
</dbReference>
<feature type="domain" description="Glycosyltransferase 2-like" evidence="3">
    <location>
        <begin position="42"/>
        <end position="212"/>
    </location>
</feature>
<reference evidence="5" key="1">
    <citation type="submission" date="2016-10" db="EMBL/GenBank/DDBJ databases">
        <authorList>
            <person name="Varghese N."/>
            <person name="Submissions S."/>
        </authorList>
    </citation>
    <scope>NUCLEOTIDE SEQUENCE [LARGE SCALE GENOMIC DNA]</scope>
    <source>
        <strain evidence="5">DSM 44268</strain>
    </source>
</reference>
<keyword evidence="2" id="KW-0732">Signal</keyword>
<dbReference type="AlphaFoldDB" id="A0A1G7LZV6"/>
<dbReference type="RefSeq" id="WP_091766999.1">
    <property type="nucleotide sequence ID" value="NZ_FNBT01000004.1"/>
</dbReference>
<sequence>MSGRFLRTLAGISVAGAAHAALNAALLRRPPAAPATVRRSVTVVVPVRDEAADVRDCLAAALDQRGVPRLRVVVVDDGSTDGTAELVAAHPDPRVQLVTAPPPGPGWLGKPNACAHGAAIADDADVLVFLDADVRLMPDAVAAAVAVLDDAGLDLVSPWPRQLTGSAAERLVQPLQQWLWATFLPLRLAERSPRPALAAANGQFLVVRRAAYERAGGHAAVRGEVIEDVALLRAVKATGGRGAVVDGSRLAVCRMYEGWAGVREGYAKSLWAAVGGSPAAGLVTAGALTAVWVLPAAAALRGSRAGLVGYAGGVAGRAVSAAATGGRVWPDALAHPLSVLALDVLMVRSVAGHRRGTLRWRGRGVTAEPPAPQGRAAARMGR</sequence>
<dbReference type="InterPro" id="IPR001173">
    <property type="entry name" value="Glyco_trans_2-like"/>
</dbReference>
<protein>
    <submittedName>
        <fullName evidence="4">Glycosyltransferase like family 2</fullName>
    </submittedName>
</protein>
<feature type="region of interest" description="Disordered" evidence="1">
    <location>
        <begin position="363"/>
        <end position="382"/>
    </location>
</feature>
<dbReference type="InterPro" id="IPR029044">
    <property type="entry name" value="Nucleotide-diphossugar_trans"/>
</dbReference>
<dbReference type="EMBL" id="FNBT01000004">
    <property type="protein sequence ID" value="SDF55037.1"/>
    <property type="molecule type" value="Genomic_DNA"/>
</dbReference>
<dbReference type="PANTHER" id="PTHR43646:SF3">
    <property type="entry name" value="SLR1566 PROTEIN"/>
    <property type="match status" value="1"/>
</dbReference>
<dbReference type="Proteomes" id="UP000199406">
    <property type="component" value="Unassembled WGS sequence"/>
</dbReference>
<feature type="chain" id="PRO_5011655035" evidence="2">
    <location>
        <begin position="21"/>
        <end position="382"/>
    </location>
</feature>
<keyword evidence="5" id="KW-1185">Reference proteome</keyword>
<organism evidence="4 5">
    <name type="scientific">Blastococcus aurantiacus</name>
    <dbReference type="NCBI Taxonomy" id="1550231"/>
    <lineage>
        <taxon>Bacteria</taxon>
        <taxon>Bacillati</taxon>
        <taxon>Actinomycetota</taxon>
        <taxon>Actinomycetes</taxon>
        <taxon>Geodermatophilales</taxon>
        <taxon>Geodermatophilaceae</taxon>
        <taxon>Blastococcus</taxon>
    </lineage>
</organism>
<evidence type="ECO:0000256" key="2">
    <source>
        <dbReference type="SAM" id="SignalP"/>
    </source>
</evidence>
<proteinExistence type="predicted"/>
<dbReference type="PANTHER" id="PTHR43646">
    <property type="entry name" value="GLYCOSYLTRANSFERASE"/>
    <property type="match status" value="1"/>
</dbReference>
<evidence type="ECO:0000313" key="5">
    <source>
        <dbReference type="Proteomes" id="UP000199406"/>
    </source>
</evidence>
<feature type="signal peptide" evidence="2">
    <location>
        <begin position="1"/>
        <end position="20"/>
    </location>
</feature>
<dbReference type="GO" id="GO:0016740">
    <property type="term" value="F:transferase activity"/>
    <property type="evidence" value="ECO:0007669"/>
    <property type="project" value="UniProtKB-KW"/>
</dbReference>
<dbReference type="CDD" id="cd00761">
    <property type="entry name" value="Glyco_tranf_GTA_type"/>
    <property type="match status" value="1"/>
</dbReference>